<gene>
    <name evidence="2" type="ORF">V2H45_25185</name>
</gene>
<organism evidence="2 3">
    <name type="scientific">Tumidithrix elongata BACA0141</name>
    <dbReference type="NCBI Taxonomy" id="2716417"/>
    <lineage>
        <taxon>Bacteria</taxon>
        <taxon>Bacillati</taxon>
        <taxon>Cyanobacteriota</taxon>
        <taxon>Cyanophyceae</taxon>
        <taxon>Pseudanabaenales</taxon>
        <taxon>Pseudanabaenaceae</taxon>
        <taxon>Tumidithrix</taxon>
        <taxon>Tumidithrix elongata</taxon>
    </lineage>
</organism>
<feature type="domain" description="HTH luxR-type" evidence="1">
    <location>
        <begin position="6"/>
        <end position="63"/>
    </location>
</feature>
<protein>
    <submittedName>
        <fullName evidence="2">LuxR C-terminal-related transcriptional regulator</fullName>
    </submittedName>
</protein>
<proteinExistence type="predicted"/>
<dbReference type="AlphaFoldDB" id="A0AAW9QC90"/>
<name>A0AAW9QC90_9CYAN</name>
<sequence>MTHKDLPTLSPRQAAVLELLANGYGKRQVATKLRIGERTVDRTIAQAAEQLAIIDPRLAEDLGTVGRIARIVALYTEFYAKPKANLQNSDRDATPLLRLAVRSELDIASDRIQNETQVSVQCLQDEVMQTAHGIIIDDRSPRASVFPKSLEVWSHSPRVKVTHELLVQDEKRPLFQVKFDPPLTQGQRLVYHYSQVTDNYFPMTQADLAMRIANGTYPLKEAFCEKSYSINTPTDHLYLRLNFPTGFAIANECVIVEIGRGGSRDRAEEERIQQCSGFEKTLFARRMSLVLALENPVLLRRYRIRWQPSH</sequence>
<dbReference type="PRINTS" id="PR00038">
    <property type="entry name" value="HTHLUXR"/>
</dbReference>
<dbReference type="InterPro" id="IPR000792">
    <property type="entry name" value="Tscrpt_reg_LuxR_C"/>
</dbReference>
<dbReference type="SUPFAM" id="SSF46894">
    <property type="entry name" value="C-terminal effector domain of the bipartite response regulators"/>
    <property type="match status" value="1"/>
</dbReference>
<reference evidence="2" key="1">
    <citation type="submission" date="2024-01" db="EMBL/GenBank/DDBJ databases">
        <title>Bank of Algae and Cyanobacteria of the Azores (BACA) strain genomes.</title>
        <authorList>
            <person name="Luz R."/>
            <person name="Cordeiro R."/>
            <person name="Fonseca A."/>
            <person name="Goncalves V."/>
        </authorList>
    </citation>
    <scope>NUCLEOTIDE SEQUENCE</scope>
    <source>
        <strain evidence="2">BACA0141</strain>
    </source>
</reference>
<comment type="caution">
    <text evidence="2">The sequence shown here is derived from an EMBL/GenBank/DDBJ whole genome shotgun (WGS) entry which is preliminary data.</text>
</comment>
<dbReference type="InterPro" id="IPR036388">
    <property type="entry name" value="WH-like_DNA-bd_sf"/>
</dbReference>
<dbReference type="GO" id="GO:0006355">
    <property type="term" value="P:regulation of DNA-templated transcription"/>
    <property type="evidence" value="ECO:0007669"/>
    <property type="project" value="InterPro"/>
</dbReference>
<dbReference type="Gene3D" id="1.10.10.10">
    <property type="entry name" value="Winged helix-like DNA-binding domain superfamily/Winged helix DNA-binding domain"/>
    <property type="match status" value="1"/>
</dbReference>
<evidence type="ECO:0000313" key="3">
    <source>
        <dbReference type="Proteomes" id="UP001333818"/>
    </source>
</evidence>
<dbReference type="InterPro" id="IPR016032">
    <property type="entry name" value="Sig_transdc_resp-reg_C-effctor"/>
</dbReference>
<evidence type="ECO:0000313" key="2">
    <source>
        <dbReference type="EMBL" id="MEE3720036.1"/>
    </source>
</evidence>
<dbReference type="Proteomes" id="UP001333818">
    <property type="component" value="Unassembled WGS sequence"/>
</dbReference>
<dbReference type="Pfam" id="PF00196">
    <property type="entry name" value="GerE"/>
    <property type="match status" value="1"/>
</dbReference>
<evidence type="ECO:0000259" key="1">
    <source>
        <dbReference type="SMART" id="SM00421"/>
    </source>
</evidence>
<dbReference type="RefSeq" id="WP_330486476.1">
    <property type="nucleotide sequence ID" value="NZ_JAZBJZ010000214.1"/>
</dbReference>
<accession>A0AAW9QC90</accession>
<keyword evidence="3" id="KW-1185">Reference proteome</keyword>
<dbReference type="GO" id="GO:0003677">
    <property type="term" value="F:DNA binding"/>
    <property type="evidence" value="ECO:0007669"/>
    <property type="project" value="InterPro"/>
</dbReference>
<dbReference type="SMART" id="SM00421">
    <property type="entry name" value="HTH_LUXR"/>
    <property type="match status" value="1"/>
</dbReference>
<dbReference type="EMBL" id="JAZBJZ010000214">
    <property type="protein sequence ID" value="MEE3720036.1"/>
    <property type="molecule type" value="Genomic_DNA"/>
</dbReference>